<dbReference type="Proteomes" id="UP001553161">
    <property type="component" value="Unassembled WGS sequence"/>
</dbReference>
<dbReference type="Pfam" id="PF06676">
    <property type="entry name" value="DUF1178"/>
    <property type="match status" value="1"/>
</dbReference>
<feature type="region of interest" description="Disordered" evidence="1">
    <location>
        <begin position="54"/>
        <end position="85"/>
    </location>
</feature>
<accession>A0ABV3L491</accession>
<evidence type="ECO:0000256" key="1">
    <source>
        <dbReference type="SAM" id="MobiDB-lite"/>
    </source>
</evidence>
<dbReference type="RefSeq" id="WP_366192146.1">
    <property type="nucleotide sequence ID" value="NZ_JBFBVU010000005.1"/>
</dbReference>
<sequence>MISYALKCSCGHRFDSWFQSGAAFDKLKGAGMVTCPSCGGSDVGKELMAPRVRPARHKAATPDAGAPEVPEAPTAPALSAPANSEVAEAIDKLRRAVEANTEDVGKKFATEARRIHEGTSPERAIRGQATAKDAKSLIDDGIPVLPLPFSDPKKTN</sequence>
<feature type="compositionally biased region" description="Basic and acidic residues" evidence="1">
    <location>
        <begin position="108"/>
        <end position="125"/>
    </location>
</feature>
<dbReference type="PIRSF" id="PIRSF032131">
    <property type="entry name" value="UCP032131"/>
    <property type="match status" value="1"/>
</dbReference>
<gene>
    <name evidence="2" type="ORF">AB0T83_06050</name>
</gene>
<protein>
    <submittedName>
        <fullName evidence="2">DUF1178 family protein</fullName>
    </submittedName>
</protein>
<comment type="caution">
    <text evidence="2">The sequence shown here is derived from an EMBL/GenBank/DDBJ whole genome shotgun (WGS) entry which is preliminary data.</text>
</comment>
<feature type="compositionally biased region" description="Low complexity" evidence="1">
    <location>
        <begin position="64"/>
        <end position="77"/>
    </location>
</feature>
<evidence type="ECO:0000313" key="2">
    <source>
        <dbReference type="EMBL" id="MEV8466346.1"/>
    </source>
</evidence>
<keyword evidence="3" id="KW-1185">Reference proteome</keyword>
<organism evidence="2 3">
    <name type="scientific">Meridianimarinicoccus marinus</name>
    <dbReference type="NCBI Taxonomy" id="3231483"/>
    <lineage>
        <taxon>Bacteria</taxon>
        <taxon>Pseudomonadati</taxon>
        <taxon>Pseudomonadota</taxon>
        <taxon>Alphaproteobacteria</taxon>
        <taxon>Rhodobacterales</taxon>
        <taxon>Paracoccaceae</taxon>
        <taxon>Meridianimarinicoccus</taxon>
    </lineage>
</organism>
<dbReference type="EMBL" id="JBFBVU010000005">
    <property type="protein sequence ID" value="MEV8466346.1"/>
    <property type="molecule type" value="Genomic_DNA"/>
</dbReference>
<evidence type="ECO:0000313" key="3">
    <source>
        <dbReference type="Proteomes" id="UP001553161"/>
    </source>
</evidence>
<dbReference type="InterPro" id="IPR009562">
    <property type="entry name" value="DUF1178"/>
</dbReference>
<name>A0ABV3L491_9RHOB</name>
<proteinExistence type="predicted"/>
<reference evidence="2 3" key="1">
    <citation type="submission" date="2024-07" db="EMBL/GenBank/DDBJ databases">
        <authorList>
            <person name="Kang M."/>
        </authorList>
    </citation>
    <scope>NUCLEOTIDE SEQUENCE [LARGE SCALE GENOMIC DNA]</scope>
    <source>
        <strain evidence="2 3">DFM31</strain>
    </source>
</reference>
<feature type="region of interest" description="Disordered" evidence="1">
    <location>
        <begin position="108"/>
        <end position="133"/>
    </location>
</feature>